<proteinExistence type="predicted"/>
<dbReference type="HOGENOM" id="CLU_217169_0_0_6"/>
<accession>A0A0F6TV15</accession>
<protein>
    <submittedName>
        <fullName evidence="1">Conjugal transfer protein</fullName>
    </submittedName>
</protein>
<dbReference type="PROSITE" id="PS51257">
    <property type="entry name" value="PROKAR_LIPOPROTEIN"/>
    <property type="match status" value="1"/>
</dbReference>
<dbReference type="KEGG" id="cama:F384_10155"/>
<organism evidence="1 2">
    <name type="scientific">Citrobacter amalonaticus Y19</name>
    <dbReference type="NCBI Taxonomy" id="1261127"/>
    <lineage>
        <taxon>Bacteria</taxon>
        <taxon>Pseudomonadati</taxon>
        <taxon>Pseudomonadota</taxon>
        <taxon>Gammaproteobacteria</taxon>
        <taxon>Enterobacterales</taxon>
        <taxon>Enterobacteriaceae</taxon>
        <taxon>Citrobacter</taxon>
    </lineage>
</organism>
<sequence>MKSSLIFLMLCVLMGCAQRQHDLTPVSGDPQPVNSHAIIQELTKHV</sequence>
<name>A0A0F6TV15_CITAM</name>
<dbReference type="AlphaFoldDB" id="A0A0F6TV15"/>
<evidence type="ECO:0000313" key="1">
    <source>
        <dbReference type="EMBL" id="AKE58979.1"/>
    </source>
</evidence>
<dbReference type="PATRIC" id="fig|1261127.3.peg.2114"/>
<reference evidence="1 2" key="1">
    <citation type="journal article" date="2013" name="Appl. Microbiol. Biotechnol.">
        <title>Glycerol assimilation and production of 1,3-propanediol by Citrobacter amalonaticus Y19.</title>
        <authorList>
            <person name="Ainala S.K."/>
            <person name="Ashok S."/>
            <person name="Ko Y."/>
            <person name="Park S."/>
        </authorList>
    </citation>
    <scope>NUCLEOTIDE SEQUENCE [LARGE SCALE GENOMIC DNA]</scope>
    <source>
        <strain evidence="1 2">Y19</strain>
    </source>
</reference>
<evidence type="ECO:0000313" key="2">
    <source>
        <dbReference type="Proteomes" id="UP000034085"/>
    </source>
</evidence>
<dbReference type="EMBL" id="CP011132">
    <property type="protein sequence ID" value="AKE58979.1"/>
    <property type="molecule type" value="Genomic_DNA"/>
</dbReference>
<gene>
    <name evidence="1" type="ORF">F384_10155</name>
</gene>
<dbReference type="Proteomes" id="UP000034085">
    <property type="component" value="Chromosome"/>
</dbReference>
<dbReference type="RefSeq" id="WP_046481357.1">
    <property type="nucleotide sequence ID" value="NZ_CP011132.1"/>
</dbReference>